<protein>
    <submittedName>
        <fullName evidence="1">Uncharacterized protein</fullName>
    </submittedName>
</protein>
<gene>
    <name evidence="1" type="ORF">QE405_000524</name>
</gene>
<name>A0AAJ1TVX3_9ACTN</name>
<accession>A0AAJ1TVX3</accession>
<evidence type="ECO:0000313" key="2">
    <source>
        <dbReference type="Proteomes" id="UP001239215"/>
    </source>
</evidence>
<evidence type="ECO:0000313" key="1">
    <source>
        <dbReference type="EMBL" id="MDQ1103240.1"/>
    </source>
</evidence>
<reference evidence="1" key="1">
    <citation type="submission" date="2023-07" db="EMBL/GenBank/DDBJ databases">
        <title>Functional and genomic diversity of the sorghum phyllosphere microbiome.</title>
        <authorList>
            <person name="Shade A."/>
        </authorList>
    </citation>
    <scope>NUCLEOTIDE SEQUENCE</scope>
    <source>
        <strain evidence="1">SORGH_AS_1067</strain>
    </source>
</reference>
<sequence length="93" mass="9635">MEIYTSTTWQQSNDVARVLGGHRAPGSLGAVVASAGDVRLRAGDRGIATIAAAAKPMGAEARAFGAPEAFDAPAAFEAFDARATRTHAWRPPV</sequence>
<dbReference type="RefSeq" id="WP_307198671.1">
    <property type="nucleotide sequence ID" value="NZ_JAUTAN010000001.1"/>
</dbReference>
<proteinExistence type="predicted"/>
<dbReference type="Proteomes" id="UP001239215">
    <property type="component" value="Unassembled WGS sequence"/>
</dbReference>
<organism evidence="1 2">
    <name type="scientific">Nocardioides zeae</name>
    <dbReference type="NCBI Taxonomy" id="1457234"/>
    <lineage>
        <taxon>Bacteria</taxon>
        <taxon>Bacillati</taxon>
        <taxon>Actinomycetota</taxon>
        <taxon>Actinomycetes</taxon>
        <taxon>Propionibacteriales</taxon>
        <taxon>Nocardioidaceae</taxon>
        <taxon>Nocardioides</taxon>
    </lineage>
</organism>
<comment type="caution">
    <text evidence="1">The sequence shown here is derived from an EMBL/GenBank/DDBJ whole genome shotgun (WGS) entry which is preliminary data.</text>
</comment>
<dbReference type="AlphaFoldDB" id="A0AAJ1TVX3"/>
<dbReference type="EMBL" id="JAUTAN010000001">
    <property type="protein sequence ID" value="MDQ1103240.1"/>
    <property type="molecule type" value="Genomic_DNA"/>
</dbReference>